<dbReference type="SUPFAM" id="SSF48452">
    <property type="entry name" value="TPR-like"/>
    <property type="match status" value="1"/>
</dbReference>
<evidence type="ECO:0000313" key="8">
    <source>
        <dbReference type="Proteomes" id="UP000501128"/>
    </source>
</evidence>
<protein>
    <submittedName>
        <fullName evidence="7">RagB/SusD family nutrient uptake outer membrane protein</fullName>
    </submittedName>
</protein>
<keyword evidence="8" id="KW-1185">Reference proteome</keyword>
<dbReference type="RefSeq" id="WP_169549499.1">
    <property type="nucleotide sequence ID" value="NZ_CP051677.1"/>
</dbReference>
<dbReference type="KEGG" id="srho:HH216_03340"/>
<gene>
    <name evidence="7" type="ORF">HH216_03340</name>
</gene>
<keyword evidence="4" id="KW-0472">Membrane</keyword>
<keyword evidence="5" id="KW-0998">Cell outer membrane</keyword>
<evidence type="ECO:0000313" key="7">
    <source>
        <dbReference type="EMBL" id="QJD77556.1"/>
    </source>
</evidence>
<dbReference type="Pfam" id="PF07980">
    <property type="entry name" value="SusD_RagB"/>
    <property type="match status" value="1"/>
</dbReference>
<evidence type="ECO:0000259" key="6">
    <source>
        <dbReference type="Pfam" id="PF07980"/>
    </source>
</evidence>
<dbReference type="InterPro" id="IPR011990">
    <property type="entry name" value="TPR-like_helical_dom_sf"/>
</dbReference>
<evidence type="ECO:0000256" key="2">
    <source>
        <dbReference type="ARBA" id="ARBA00006275"/>
    </source>
</evidence>
<evidence type="ECO:0000256" key="4">
    <source>
        <dbReference type="ARBA" id="ARBA00023136"/>
    </source>
</evidence>
<proteinExistence type="inferred from homology"/>
<dbReference type="GO" id="GO:0009279">
    <property type="term" value="C:cell outer membrane"/>
    <property type="evidence" value="ECO:0007669"/>
    <property type="project" value="UniProtKB-SubCell"/>
</dbReference>
<evidence type="ECO:0000256" key="3">
    <source>
        <dbReference type="ARBA" id="ARBA00022729"/>
    </source>
</evidence>
<organism evidence="7 8">
    <name type="scientific">Spirosoma rhododendri</name>
    <dbReference type="NCBI Taxonomy" id="2728024"/>
    <lineage>
        <taxon>Bacteria</taxon>
        <taxon>Pseudomonadati</taxon>
        <taxon>Bacteroidota</taxon>
        <taxon>Cytophagia</taxon>
        <taxon>Cytophagales</taxon>
        <taxon>Cytophagaceae</taxon>
        <taxon>Spirosoma</taxon>
    </lineage>
</organism>
<sequence length="526" mass="57530">MNFSKYNTVGVLGAALMMSTISCTNLDDKVFGQLSSTEASPDAVVLDPQATLQGAYAILNNIATNQGGTYAMEEHPSDEMMGPTRGTDWDDFGTWRKLHQHTWDASHQRILEAWNDLNTGAFRATQALSVAGSNTQRAAESRFLRGFFTSYIVDLFGRVPVRQVSDAADANPRVLSRTEATNFVISDLRYAFNNLAAGSAPNVATKEAAATMLAKMYLNKAVYTNSSSPAGPYTFAKSDMDSAVYFSNQVISSSKGFALTSKGKYFDNFHWENDSRSKELIFTIANSSAAQPGNVRNRYYMTMHYNQYVNAWNGFTTLADFYNSFEKSDERLSSQPSDLTSKTGLNAGFLVGQQFVVKPNTTAAVAATDRSGNPLVFTPNVNLGFANEVQGIRVIKYLPQPGAVDAPANDYVFLRYADVLLMKAEAILRGGTDSQGQTALAIVNNLRTTRGASSLSSLDLAGMLAERGREMYWEGWRRSDQIRFGTFLAPVDQRSSTSPATAVLFPFPQQAIDSNPNLAPQNPGYL</sequence>
<dbReference type="Proteomes" id="UP000501128">
    <property type="component" value="Chromosome"/>
</dbReference>
<name>A0A7L5DGZ2_9BACT</name>
<comment type="subcellular location">
    <subcellularLocation>
        <location evidence="1">Cell outer membrane</location>
    </subcellularLocation>
</comment>
<evidence type="ECO:0000256" key="5">
    <source>
        <dbReference type="ARBA" id="ARBA00023237"/>
    </source>
</evidence>
<feature type="domain" description="RagB/SusD" evidence="6">
    <location>
        <begin position="408"/>
        <end position="525"/>
    </location>
</feature>
<evidence type="ECO:0000256" key="1">
    <source>
        <dbReference type="ARBA" id="ARBA00004442"/>
    </source>
</evidence>
<dbReference type="Gene3D" id="1.25.40.390">
    <property type="match status" value="1"/>
</dbReference>
<dbReference type="PROSITE" id="PS51257">
    <property type="entry name" value="PROKAR_LIPOPROTEIN"/>
    <property type="match status" value="1"/>
</dbReference>
<reference evidence="7 8" key="1">
    <citation type="submission" date="2020-04" db="EMBL/GenBank/DDBJ databases">
        <title>Genome sequencing of novel species.</title>
        <authorList>
            <person name="Heo J."/>
            <person name="Kim S.-J."/>
            <person name="Kim J.-S."/>
            <person name="Hong S.-B."/>
            <person name="Kwon S.-W."/>
        </authorList>
    </citation>
    <scope>NUCLEOTIDE SEQUENCE [LARGE SCALE GENOMIC DNA]</scope>
    <source>
        <strain evidence="7 8">CJU-R4</strain>
    </source>
</reference>
<dbReference type="InterPro" id="IPR012944">
    <property type="entry name" value="SusD_RagB_dom"/>
</dbReference>
<comment type="similarity">
    <text evidence="2">Belongs to the SusD family.</text>
</comment>
<keyword evidence="3" id="KW-0732">Signal</keyword>
<dbReference type="AlphaFoldDB" id="A0A7L5DGZ2"/>
<dbReference type="EMBL" id="CP051677">
    <property type="protein sequence ID" value="QJD77556.1"/>
    <property type="molecule type" value="Genomic_DNA"/>
</dbReference>
<accession>A0A7L5DGZ2</accession>